<dbReference type="AlphaFoldDB" id="A0A1B0Z234"/>
<sequence length="282" mass="33148">MIKQDAEAVRKEKILQFVDLFAMQNWRHRRYKDGDEEVRRIERFEVWHDALGLFREKSFDELFDDALKDKHASTKIAEAIAKSMLMDEYDFEQACKYFWFPVEKYEPLRAKVEKLIPVMANREDAKHQINEWDGMKVKRSDKPTGESMIEVDVDGKEKPVKVEIPDRLIDVAHLAEKLPFHEQKKPKRVGVNMRMRTDCSEILKLSAAASDMSVTQFVEQLALVHASSLVRSHTATFQQDDKRPREVFRGRLVRVVVLWRWPLQRQPERPGPSRRESSGRSN</sequence>
<name>A0A1B0Z234_9BACT</name>
<evidence type="ECO:0000313" key="1">
    <source>
        <dbReference type="EMBL" id="ANO58258.1"/>
    </source>
</evidence>
<dbReference type="EMBL" id="KT997803">
    <property type="protein sequence ID" value="ANO58258.1"/>
    <property type="molecule type" value="Genomic_DNA"/>
</dbReference>
<organism evidence="1">
    <name type="scientific">uncultured Planctomycetota bacterium</name>
    <dbReference type="NCBI Taxonomy" id="120965"/>
    <lineage>
        <taxon>Bacteria</taxon>
        <taxon>Pseudomonadati</taxon>
        <taxon>Planctomycetota</taxon>
        <taxon>environmental samples</taxon>
    </lineage>
</organism>
<accession>A0A1B0Z234</accession>
<reference evidence="1" key="1">
    <citation type="submission" date="2015-11" db="EMBL/GenBank/DDBJ databases">
        <title>Genomes of Abundant and Widespread Viruses from the Deep Ocean.</title>
        <authorList>
            <person name="Mizuno C.M."/>
            <person name="Ghai R."/>
            <person name="Saghai A."/>
            <person name="Lopez-Garcia P."/>
            <person name="Rodriguez-Valera F."/>
        </authorList>
    </citation>
    <scope>NUCLEOTIDE SEQUENCE</scope>
</reference>
<proteinExistence type="predicted"/>
<protein>
    <submittedName>
        <fullName evidence="1">Uncharacterized protein</fullName>
    </submittedName>
</protein>